<dbReference type="InterPro" id="IPR006195">
    <property type="entry name" value="aa-tRNA-synth_II"/>
</dbReference>
<accession>I1DX34</accession>
<evidence type="ECO:0000313" key="13">
    <source>
        <dbReference type="Proteomes" id="UP000004374"/>
    </source>
</evidence>
<protein>
    <recommendedName>
        <fullName evidence="10">Proline--tRNA ligase</fullName>
        <ecNumber evidence="10">6.1.1.15</ecNumber>
    </recommendedName>
    <alternativeName>
        <fullName evidence="10">Prolyl-tRNA synthetase</fullName>
        <shortName evidence="10">ProRS</shortName>
    </alternativeName>
</protein>
<dbReference type="InterPro" id="IPR002314">
    <property type="entry name" value="aa-tRNA-synt_IIb"/>
</dbReference>
<comment type="domain">
    <text evidence="10">Consists of three domains: the N-terminal catalytic domain, the editing domain and the C-terminal anticodon-binding domain.</text>
</comment>
<dbReference type="RefSeq" id="WP_008220434.1">
    <property type="nucleotide sequence ID" value="NZ_BAFK01000007.1"/>
</dbReference>
<dbReference type="NCBIfam" id="NF006625">
    <property type="entry name" value="PRK09194.1"/>
    <property type="match status" value="1"/>
</dbReference>
<dbReference type="Pfam" id="PF03129">
    <property type="entry name" value="HGTP_anticodon"/>
    <property type="match status" value="1"/>
</dbReference>
<name>I1DX34_9GAMM</name>
<keyword evidence="7 10" id="KW-0648">Protein biosynthesis</keyword>
<dbReference type="Proteomes" id="UP000004374">
    <property type="component" value="Unassembled WGS sequence"/>
</dbReference>
<dbReference type="Gene3D" id="3.30.930.10">
    <property type="entry name" value="Bira Bifunctional Protein, Domain 2"/>
    <property type="match status" value="2"/>
</dbReference>
<dbReference type="SUPFAM" id="SSF55681">
    <property type="entry name" value="Class II aaRS and biotin synthetases"/>
    <property type="match status" value="1"/>
</dbReference>
<dbReference type="FunFam" id="3.40.50.800:FF:000006">
    <property type="entry name" value="Proline--tRNA ligase"/>
    <property type="match status" value="1"/>
</dbReference>
<evidence type="ECO:0000256" key="9">
    <source>
        <dbReference type="ARBA" id="ARBA00047671"/>
    </source>
</evidence>
<dbReference type="Pfam" id="PF00587">
    <property type="entry name" value="tRNA-synt_2b"/>
    <property type="match status" value="1"/>
</dbReference>
<dbReference type="AlphaFoldDB" id="I1DX34"/>
<dbReference type="Gene3D" id="3.90.960.10">
    <property type="entry name" value="YbaK/aminoacyl-tRNA synthetase-associated domain"/>
    <property type="match status" value="1"/>
</dbReference>
<keyword evidence="6 10" id="KW-0067">ATP-binding</keyword>
<evidence type="ECO:0000256" key="3">
    <source>
        <dbReference type="ARBA" id="ARBA00022490"/>
    </source>
</evidence>
<dbReference type="Gene3D" id="3.40.50.800">
    <property type="entry name" value="Anticodon-binding domain"/>
    <property type="match status" value="1"/>
</dbReference>
<evidence type="ECO:0000256" key="2">
    <source>
        <dbReference type="ARBA" id="ARBA00011738"/>
    </source>
</evidence>
<comment type="catalytic activity">
    <reaction evidence="9 10">
        <text>tRNA(Pro) + L-proline + ATP = L-prolyl-tRNA(Pro) + AMP + diphosphate</text>
        <dbReference type="Rhea" id="RHEA:14305"/>
        <dbReference type="Rhea" id="RHEA-COMP:9700"/>
        <dbReference type="Rhea" id="RHEA-COMP:9702"/>
        <dbReference type="ChEBI" id="CHEBI:30616"/>
        <dbReference type="ChEBI" id="CHEBI:33019"/>
        <dbReference type="ChEBI" id="CHEBI:60039"/>
        <dbReference type="ChEBI" id="CHEBI:78442"/>
        <dbReference type="ChEBI" id="CHEBI:78532"/>
        <dbReference type="ChEBI" id="CHEBI:456215"/>
        <dbReference type="EC" id="6.1.1.15"/>
    </reaction>
</comment>
<dbReference type="InterPro" id="IPR036621">
    <property type="entry name" value="Anticodon-bd_dom_sf"/>
</dbReference>
<gene>
    <name evidence="10 12" type="primary">proS</name>
    <name evidence="12" type="ORF">RNAN_1592</name>
</gene>
<dbReference type="CDD" id="cd04334">
    <property type="entry name" value="ProRS-INS"/>
    <property type="match status" value="1"/>
</dbReference>
<dbReference type="GO" id="GO:0002161">
    <property type="term" value="F:aminoacyl-tRNA deacylase activity"/>
    <property type="evidence" value="ECO:0007669"/>
    <property type="project" value="InterPro"/>
</dbReference>
<keyword evidence="3 10" id="KW-0963">Cytoplasm</keyword>
<dbReference type="HAMAP" id="MF_01569">
    <property type="entry name" value="Pro_tRNA_synth_type1"/>
    <property type="match status" value="1"/>
</dbReference>
<dbReference type="InterPro" id="IPR004154">
    <property type="entry name" value="Anticodon-bd"/>
</dbReference>
<sequence length="575" mass="63780">MRSSQYLLSTVKETPADAEVISHKLMLRAGMIRRVASGMYTYLPTGVRVLRKVEQIVREEMNKAGAIEVLMPMVQPAELWQESGRWEKMDAELLRFKDRHTRDFVLGPTHEEVITDLVRREITSYKQLPLNLYQIQTKFRDERRPRFGVMRAREFLMKDAYSFHLSQDSLQQTYDAMFQAYCNIFTRLGLDFRPVLADTGAIGGSMSHEFHVLAASGEDAIAFSDSSDYAANIEMAEALAPAGERPAASQPLSEVATPNAKTVAEVAALLGQDIKQVSKTLIVYGVKGDNDKTQPLVALVLRGDHELNEIKAEKLPQVQSPLVFASEEEIRAAIGAGPGSLGPVAMPLPLIVDRSAAHLADFSCGANKDGFHLTGVNWDRDAKNYSVADLRNIVEGDPSPCGNGKLVIKRGIEVGHIFQLGDRYSQALKAGVLNEEGKHQIMTMGCYGVGVSRIIAAAIEQNHDDFGIIWPDAIAPFQIALIPMNMHKSVRIEEATVRLYNELTAAGFEVLFDDRKERPGVMFADMELMGIPHSIVIGERNLDNQQVEYKNRRSGEKDMLDIPSVVAAMQQKLAK</sequence>
<proteinExistence type="inferred from homology"/>
<dbReference type="InterPro" id="IPR045864">
    <property type="entry name" value="aa-tRNA-synth_II/BPL/LPL"/>
</dbReference>
<dbReference type="FunFam" id="3.30.930.10:FF:000043">
    <property type="entry name" value="Proline--tRNA ligase"/>
    <property type="match status" value="1"/>
</dbReference>
<evidence type="ECO:0000256" key="8">
    <source>
        <dbReference type="ARBA" id="ARBA00023146"/>
    </source>
</evidence>
<dbReference type="EC" id="6.1.1.15" evidence="10"/>
<dbReference type="PROSITE" id="PS50862">
    <property type="entry name" value="AA_TRNA_LIGASE_II"/>
    <property type="match status" value="1"/>
</dbReference>
<dbReference type="InterPro" id="IPR004500">
    <property type="entry name" value="Pro-tRNA-synth_IIa_bac-type"/>
</dbReference>
<evidence type="ECO:0000256" key="7">
    <source>
        <dbReference type="ARBA" id="ARBA00022917"/>
    </source>
</evidence>
<dbReference type="CDD" id="cd00779">
    <property type="entry name" value="ProRS_core_prok"/>
    <property type="match status" value="1"/>
</dbReference>
<comment type="subunit">
    <text evidence="2 10">Homodimer.</text>
</comment>
<dbReference type="EMBL" id="BAFK01000007">
    <property type="protein sequence ID" value="GAB58612.1"/>
    <property type="molecule type" value="Genomic_DNA"/>
</dbReference>
<evidence type="ECO:0000256" key="6">
    <source>
        <dbReference type="ARBA" id="ARBA00022840"/>
    </source>
</evidence>
<organism evidence="12 13">
    <name type="scientific">Rheinheimera nanhaiensis E407-8</name>
    <dbReference type="NCBI Taxonomy" id="562729"/>
    <lineage>
        <taxon>Bacteria</taxon>
        <taxon>Pseudomonadati</taxon>
        <taxon>Pseudomonadota</taxon>
        <taxon>Gammaproteobacteria</taxon>
        <taxon>Chromatiales</taxon>
        <taxon>Chromatiaceae</taxon>
        <taxon>Rheinheimera</taxon>
    </lineage>
</organism>
<dbReference type="GO" id="GO:0004827">
    <property type="term" value="F:proline-tRNA ligase activity"/>
    <property type="evidence" value="ECO:0007669"/>
    <property type="project" value="UniProtKB-UniRule"/>
</dbReference>
<keyword evidence="13" id="KW-1185">Reference proteome</keyword>
<evidence type="ECO:0000313" key="12">
    <source>
        <dbReference type="EMBL" id="GAB58612.1"/>
    </source>
</evidence>
<dbReference type="GO" id="GO:0005524">
    <property type="term" value="F:ATP binding"/>
    <property type="evidence" value="ECO:0007669"/>
    <property type="project" value="UniProtKB-UniRule"/>
</dbReference>
<comment type="function">
    <text evidence="10">Catalyzes the attachment of proline to tRNA(Pro) in a two-step reaction: proline is first activated by ATP to form Pro-AMP and then transferred to the acceptor end of tRNA(Pro). As ProRS can inadvertently accommodate and process non-cognate amino acids such as alanine and cysteine, to avoid such errors it has two additional distinct editing activities against alanine. One activity is designated as 'pretransfer' editing and involves the tRNA(Pro)-independent hydrolysis of activated Ala-AMP. The other activity is designated 'posttransfer' editing and involves deacylation of mischarged Ala-tRNA(Pro). The misacylated Cys-tRNA(Pro) is not edited by ProRS.</text>
</comment>
<dbReference type="PANTHER" id="PTHR42753:SF2">
    <property type="entry name" value="PROLINE--TRNA LIGASE"/>
    <property type="match status" value="1"/>
</dbReference>
<dbReference type="InterPro" id="IPR050062">
    <property type="entry name" value="Pro-tRNA_synthetase"/>
</dbReference>
<dbReference type="GO" id="GO:0006433">
    <property type="term" value="P:prolyl-tRNA aminoacylation"/>
    <property type="evidence" value="ECO:0007669"/>
    <property type="project" value="UniProtKB-UniRule"/>
</dbReference>
<dbReference type="InterPro" id="IPR036754">
    <property type="entry name" value="YbaK/aa-tRNA-synt-asso_dom_sf"/>
</dbReference>
<evidence type="ECO:0000256" key="1">
    <source>
        <dbReference type="ARBA" id="ARBA00004496"/>
    </source>
</evidence>
<dbReference type="CDD" id="cd00861">
    <property type="entry name" value="ProRS_anticodon_short"/>
    <property type="match status" value="1"/>
</dbReference>
<reference evidence="12 13" key="1">
    <citation type="journal article" date="2012" name="J. Bacteriol.">
        <title>Genome Sequence of the Protease-Producing Bacterium Rheinheimera nanhaiensis E407-8T, Isolated from Deep-Sea Sediment of the South China Sea.</title>
        <authorList>
            <person name="Zhang X.-Y."/>
            <person name="Zhang Y.-J."/>
            <person name="Qin Q.-L."/>
            <person name="Xie B.-B."/>
            <person name="Chen X.-L."/>
            <person name="Zhou B.-C."/>
            <person name="Zhang Y.-Z."/>
        </authorList>
    </citation>
    <scope>NUCLEOTIDE SEQUENCE [LARGE SCALE GENOMIC DNA]</scope>
    <source>
        <strain evidence="12 13">E407-8</strain>
    </source>
</reference>
<comment type="caution">
    <text evidence="12">The sequence shown here is derived from an EMBL/GenBank/DDBJ whole genome shotgun (WGS) entry which is preliminary data.</text>
</comment>
<dbReference type="SUPFAM" id="SSF55826">
    <property type="entry name" value="YbaK/ProRS associated domain"/>
    <property type="match status" value="1"/>
</dbReference>
<evidence type="ECO:0000259" key="11">
    <source>
        <dbReference type="PROSITE" id="PS50862"/>
    </source>
</evidence>
<dbReference type="GO" id="GO:0005829">
    <property type="term" value="C:cytosol"/>
    <property type="evidence" value="ECO:0007669"/>
    <property type="project" value="TreeGrafter"/>
</dbReference>
<dbReference type="PANTHER" id="PTHR42753">
    <property type="entry name" value="MITOCHONDRIAL RIBOSOME PROTEIN L39/PROLYL-TRNA LIGASE FAMILY MEMBER"/>
    <property type="match status" value="1"/>
</dbReference>
<feature type="domain" description="Aminoacyl-transfer RNA synthetases class-II family profile" evidence="11">
    <location>
        <begin position="33"/>
        <end position="471"/>
    </location>
</feature>
<dbReference type="InterPro" id="IPR002316">
    <property type="entry name" value="Pro-tRNA-ligase_IIa"/>
</dbReference>
<comment type="similarity">
    <text evidence="10">Belongs to the class-II aminoacyl-tRNA synthetase family. ProS type 1 subfamily.</text>
</comment>
<dbReference type="InterPro" id="IPR023717">
    <property type="entry name" value="Pro-tRNA-Synthase_IIa_type1"/>
</dbReference>
<evidence type="ECO:0000256" key="5">
    <source>
        <dbReference type="ARBA" id="ARBA00022741"/>
    </source>
</evidence>
<dbReference type="PIRSF" id="PIRSF001535">
    <property type="entry name" value="ProRS_1"/>
    <property type="match status" value="1"/>
</dbReference>
<dbReference type="InterPro" id="IPR033730">
    <property type="entry name" value="ProRS_core_prok"/>
</dbReference>
<keyword evidence="8 10" id="KW-0030">Aminoacyl-tRNA synthetase</keyword>
<dbReference type="NCBIfam" id="TIGR00409">
    <property type="entry name" value="proS_fam_II"/>
    <property type="match status" value="1"/>
</dbReference>
<evidence type="ECO:0000256" key="10">
    <source>
        <dbReference type="HAMAP-Rule" id="MF_01569"/>
    </source>
</evidence>
<dbReference type="InterPro" id="IPR044140">
    <property type="entry name" value="ProRS_anticodon_short"/>
</dbReference>
<keyword evidence="4 10" id="KW-0436">Ligase</keyword>
<dbReference type="SUPFAM" id="SSF52954">
    <property type="entry name" value="Class II aaRS ABD-related"/>
    <property type="match status" value="1"/>
</dbReference>
<dbReference type="OrthoDB" id="9809052at2"/>
<dbReference type="STRING" id="562729.RNAN_1592"/>
<evidence type="ECO:0000256" key="4">
    <source>
        <dbReference type="ARBA" id="ARBA00022598"/>
    </source>
</evidence>
<dbReference type="Pfam" id="PF04073">
    <property type="entry name" value="tRNA_edit"/>
    <property type="match status" value="1"/>
</dbReference>
<dbReference type="PRINTS" id="PR01046">
    <property type="entry name" value="TRNASYNTHPRO"/>
</dbReference>
<keyword evidence="5 10" id="KW-0547">Nucleotide-binding</keyword>
<comment type="subcellular location">
    <subcellularLocation>
        <location evidence="1 10">Cytoplasm</location>
    </subcellularLocation>
</comment>
<dbReference type="InterPro" id="IPR007214">
    <property type="entry name" value="YbaK/aa-tRNA-synth-assoc-dom"/>
</dbReference>